<evidence type="ECO:0000313" key="4">
    <source>
        <dbReference type="Proteomes" id="UP000190449"/>
    </source>
</evidence>
<protein>
    <submittedName>
        <fullName evidence="1">Uncharacterized protein</fullName>
    </submittedName>
</protein>
<name>A0A1M6SHU5_9BACT</name>
<sequence length="160" mass="17726">MGNIIQTSGFSIQDNEANKLLHVFPLILNVGDSPALLFRLDAPLAVGTSVSYRLVAGFRILNWKGKITSVQKNDWTAELQEGPFSFFQVKHSVQKTGDLLELTDEIYFGGEAPELAVAMRNARLLYAFKDRADLLQAQDSYESHRKTESFKAFNAGLSAG</sequence>
<organism evidence="1 3">
    <name type="scientific">Fibrobacter intestinalis</name>
    <dbReference type="NCBI Taxonomy" id="28122"/>
    <lineage>
        <taxon>Bacteria</taxon>
        <taxon>Pseudomonadati</taxon>
        <taxon>Fibrobacterota</taxon>
        <taxon>Fibrobacteria</taxon>
        <taxon>Fibrobacterales</taxon>
        <taxon>Fibrobacteraceae</taxon>
        <taxon>Fibrobacter</taxon>
    </lineage>
</organism>
<dbReference type="EMBL" id="FRAW01000006">
    <property type="protein sequence ID" value="SHK44245.1"/>
    <property type="molecule type" value="Genomic_DNA"/>
</dbReference>
<keyword evidence="3" id="KW-1185">Reference proteome</keyword>
<accession>A0A1T4PD06</accession>
<proteinExistence type="predicted"/>
<dbReference type="Proteomes" id="UP000190449">
    <property type="component" value="Unassembled WGS sequence"/>
</dbReference>
<gene>
    <name evidence="2" type="ORF">SAMN02745108_01893</name>
    <name evidence="1" type="ORF">SAMN05720469_10663</name>
</gene>
<dbReference type="AlphaFoldDB" id="A0A1M6SHU5"/>
<reference evidence="2 4" key="3">
    <citation type="submission" date="2017-02" db="EMBL/GenBank/DDBJ databases">
        <authorList>
            <person name="Peterson S.W."/>
        </authorList>
    </citation>
    <scope>NUCLEOTIDE SEQUENCE [LARGE SCALE GENOMIC DNA]</scope>
    <source>
        <strain evidence="2 4">ATCC 43854</strain>
    </source>
</reference>
<evidence type="ECO:0000313" key="3">
    <source>
        <dbReference type="Proteomes" id="UP000184275"/>
    </source>
</evidence>
<dbReference type="Proteomes" id="UP000184275">
    <property type="component" value="Unassembled WGS sequence"/>
</dbReference>
<evidence type="ECO:0000313" key="1">
    <source>
        <dbReference type="EMBL" id="SHK44245.1"/>
    </source>
</evidence>
<dbReference type="STRING" id="28122.SAMN02745108_01893"/>
<evidence type="ECO:0000313" key="2">
    <source>
        <dbReference type="EMBL" id="SJZ89440.1"/>
    </source>
</evidence>
<dbReference type="EMBL" id="FUWU01000033">
    <property type="protein sequence ID" value="SJZ89440.1"/>
    <property type="molecule type" value="Genomic_DNA"/>
</dbReference>
<accession>A0A1M6SHU5</accession>
<reference evidence="1" key="2">
    <citation type="submission" date="2016-11" db="EMBL/GenBank/DDBJ databases">
        <authorList>
            <person name="Jaros S."/>
            <person name="Januszkiewicz K."/>
            <person name="Wedrychowicz H."/>
        </authorList>
    </citation>
    <scope>NUCLEOTIDE SEQUENCE [LARGE SCALE GENOMIC DNA]</scope>
    <source>
        <strain evidence="1">UWOS</strain>
    </source>
</reference>
<dbReference type="RefSeq" id="WP_073303070.1">
    <property type="nucleotide sequence ID" value="NZ_FRAW01000006.1"/>
</dbReference>
<reference evidence="3" key="1">
    <citation type="submission" date="2016-11" db="EMBL/GenBank/DDBJ databases">
        <authorList>
            <person name="Varghese N."/>
            <person name="Submissions S."/>
        </authorList>
    </citation>
    <scope>NUCLEOTIDE SEQUENCE [LARGE SCALE GENOMIC DNA]</scope>
    <source>
        <strain evidence="3">UWOS</strain>
    </source>
</reference>